<sequence>MTTALPAPAPTSAPAAAPRLRLVGDRPVRPHVGYLVFLPDGVDPVQLLTAHGVRPEIHPLAPRTPPAPAPTPPSPPPVQEGGVLIDQERHVVEVDGRELDLTYLEFSLLAHLVANPHMVHSRESLMARIWGYGHIGDGRTVDVHVARIRRKLGAPYRDRIVTVRRVGYKYVP</sequence>
<dbReference type="InterPro" id="IPR016032">
    <property type="entry name" value="Sig_transdc_resp-reg_C-effctor"/>
</dbReference>
<name>A0ABU3QIK9_9ACTN</name>
<organism evidence="5 6">
    <name type="scientific">Streptomyces tamarix</name>
    <dbReference type="NCBI Taxonomy" id="3078565"/>
    <lineage>
        <taxon>Bacteria</taxon>
        <taxon>Bacillati</taxon>
        <taxon>Actinomycetota</taxon>
        <taxon>Actinomycetes</taxon>
        <taxon>Kitasatosporales</taxon>
        <taxon>Streptomycetaceae</taxon>
        <taxon>Streptomyces</taxon>
    </lineage>
</organism>
<feature type="DNA-binding region" description="OmpR/PhoB-type" evidence="2">
    <location>
        <begin position="75"/>
        <end position="172"/>
    </location>
</feature>
<accession>A0ABU3QIK9</accession>
<evidence type="ECO:0000259" key="4">
    <source>
        <dbReference type="PROSITE" id="PS51755"/>
    </source>
</evidence>
<feature type="region of interest" description="Disordered" evidence="3">
    <location>
        <begin position="56"/>
        <end position="81"/>
    </location>
</feature>
<keyword evidence="6" id="KW-1185">Reference proteome</keyword>
<dbReference type="Pfam" id="PF00486">
    <property type="entry name" value="Trans_reg_C"/>
    <property type="match status" value="1"/>
</dbReference>
<dbReference type="Proteomes" id="UP001250181">
    <property type="component" value="Unassembled WGS sequence"/>
</dbReference>
<evidence type="ECO:0000313" key="6">
    <source>
        <dbReference type="Proteomes" id="UP001250181"/>
    </source>
</evidence>
<dbReference type="SMART" id="SM00862">
    <property type="entry name" value="Trans_reg_C"/>
    <property type="match status" value="1"/>
</dbReference>
<evidence type="ECO:0000256" key="2">
    <source>
        <dbReference type="PROSITE-ProRule" id="PRU01091"/>
    </source>
</evidence>
<feature type="domain" description="OmpR/PhoB-type" evidence="4">
    <location>
        <begin position="75"/>
        <end position="172"/>
    </location>
</feature>
<dbReference type="RefSeq" id="WP_315877666.1">
    <property type="nucleotide sequence ID" value="NZ_JAWCTQ010000010.1"/>
</dbReference>
<dbReference type="EMBL" id="JAWCTQ010000010">
    <property type="protein sequence ID" value="MDT9682587.1"/>
    <property type="molecule type" value="Genomic_DNA"/>
</dbReference>
<comment type="caution">
    <text evidence="5">The sequence shown here is derived from an EMBL/GenBank/DDBJ whole genome shotgun (WGS) entry which is preliminary data.</text>
</comment>
<keyword evidence="1 2" id="KW-0238">DNA-binding</keyword>
<evidence type="ECO:0000313" key="5">
    <source>
        <dbReference type="EMBL" id="MDT9682587.1"/>
    </source>
</evidence>
<dbReference type="PROSITE" id="PS51755">
    <property type="entry name" value="OMPR_PHOB"/>
    <property type="match status" value="1"/>
</dbReference>
<reference evidence="5 6" key="1">
    <citation type="submission" date="2023-09" db="EMBL/GenBank/DDBJ databases">
        <title>Streptomyces sp. nov.: A antagonism against Alternaria gaisen Producing Streptochlin, Isolated from Tamarix root soil.</title>
        <authorList>
            <person name="Chen Y."/>
        </authorList>
    </citation>
    <scope>NUCLEOTIDE SEQUENCE [LARGE SCALE GENOMIC DNA]</scope>
    <source>
        <strain evidence="5 6">TRM76323</strain>
    </source>
</reference>
<evidence type="ECO:0000256" key="3">
    <source>
        <dbReference type="SAM" id="MobiDB-lite"/>
    </source>
</evidence>
<gene>
    <name evidence="5" type="ORF">RND61_10980</name>
</gene>
<evidence type="ECO:0000256" key="1">
    <source>
        <dbReference type="ARBA" id="ARBA00023125"/>
    </source>
</evidence>
<dbReference type="SUPFAM" id="SSF46894">
    <property type="entry name" value="C-terminal effector domain of the bipartite response regulators"/>
    <property type="match status" value="1"/>
</dbReference>
<proteinExistence type="predicted"/>
<feature type="compositionally biased region" description="Pro residues" evidence="3">
    <location>
        <begin position="62"/>
        <end position="78"/>
    </location>
</feature>
<dbReference type="CDD" id="cd00383">
    <property type="entry name" value="trans_reg_C"/>
    <property type="match status" value="1"/>
</dbReference>
<dbReference type="Gene3D" id="1.10.10.10">
    <property type="entry name" value="Winged helix-like DNA-binding domain superfamily/Winged helix DNA-binding domain"/>
    <property type="match status" value="1"/>
</dbReference>
<dbReference type="InterPro" id="IPR036388">
    <property type="entry name" value="WH-like_DNA-bd_sf"/>
</dbReference>
<protein>
    <submittedName>
        <fullName evidence="5">Winged helix-turn-helix domain-containing protein</fullName>
    </submittedName>
</protein>
<dbReference type="InterPro" id="IPR001867">
    <property type="entry name" value="OmpR/PhoB-type_DNA-bd"/>
</dbReference>